<gene>
    <name evidence="1" type="ORF">O181_009392</name>
</gene>
<dbReference type="Proteomes" id="UP000765509">
    <property type="component" value="Unassembled WGS sequence"/>
</dbReference>
<name>A0A9Q3GKA0_9BASI</name>
<comment type="caution">
    <text evidence="1">The sequence shown here is derived from an EMBL/GenBank/DDBJ whole genome shotgun (WGS) entry which is preliminary data.</text>
</comment>
<dbReference type="OrthoDB" id="2506710at2759"/>
<proteinExistence type="predicted"/>
<evidence type="ECO:0000313" key="1">
    <source>
        <dbReference type="EMBL" id="MBW0469677.1"/>
    </source>
</evidence>
<sequence length="128" mass="15258">MGKALLKEVPKLKAWPHFSGEGEYEHMEFIRGIDMIKEDFVLPERFVTERFEKSSHRWYIKLRQANRHQSWTWWQTHIISNGPMMLGDLKGKQPLNLPHVILTKKELYPGFANRSTDYQHYILTCQNS</sequence>
<keyword evidence="2" id="KW-1185">Reference proteome</keyword>
<evidence type="ECO:0000313" key="2">
    <source>
        <dbReference type="Proteomes" id="UP000765509"/>
    </source>
</evidence>
<reference evidence="1" key="1">
    <citation type="submission" date="2021-03" db="EMBL/GenBank/DDBJ databases">
        <title>Draft genome sequence of rust myrtle Austropuccinia psidii MF-1, a brazilian biotype.</title>
        <authorList>
            <person name="Quecine M.C."/>
            <person name="Pachon D.M.R."/>
            <person name="Bonatelli M.L."/>
            <person name="Correr F.H."/>
            <person name="Franceschini L.M."/>
            <person name="Leite T.F."/>
            <person name="Margarido G.R.A."/>
            <person name="Almeida C.A."/>
            <person name="Ferrarezi J.A."/>
            <person name="Labate C.A."/>
        </authorList>
    </citation>
    <scope>NUCLEOTIDE SEQUENCE</scope>
    <source>
        <strain evidence="1">MF-1</strain>
    </source>
</reference>
<protein>
    <submittedName>
        <fullName evidence="1">Uncharacterized protein</fullName>
    </submittedName>
</protein>
<organism evidence="1 2">
    <name type="scientific">Austropuccinia psidii MF-1</name>
    <dbReference type="NCBI Taxonomy" id="1389203"/>
    <lineage>
        <taxon>Eukaryota</taxon>
        <taxon>Fungi</taxon>
        <taxon>Dikarya</taxon>
        <taxon>Basidiomycota</taxon>
        <taxon>Pucciniomycotina</taxon>
        <taxon>Pucciniomycetes</taxon>
        <taxon>Pucciniales</taxon>
        <taxon>Sphaerophragmiaceae</taxon>
        <taxon>Austropuccinia</taxon>
    </lineage>
</organism>
<accession>A0A9Q3GKA0</accession>
<dbReference type="EMBL" id="AVOT02002247">
    <property type="protein sequence ID" value="MBW0469677.1"/>
    <property type="molecule type" value="Genomic_DNA"/>
</dbReference>
<dbReference type="AlphaFoldDB" id="A0A9Q3GKA0"/>